<keyword evidence="13" id="KW-0479">Metal-binding</keyword>
<dbReference type="Gramene" id="OIV97830">
    <property type="protein sequence ID" value="OIV97830"/>
    <property type="gene ID" value="TanjilG_12587"/>
</dbReference>
<comment type="similarity">
    <text evidence="2 15">Belongs to the glycosyltransferase 43 family.</text>
</comment>
<keyword evidence="5 15" id="KW-0812">Transmembrane</keyword>
<evidence type="ECO:0000256" key="7">
    <source>
        <dbReference type="ARBA" id="ARBA00022989"/>
    </source>
</evidence>
<evidence type="ECO:0000256" key="13">
    <source>
        <dbReference type="PIRSR" id="PIRSR605027-3"/>
    </source>
</evidence>
<gene>
    <name evidence="16" type="ORF">TanjilG_12587</name>
</gene>
<sequence length="401" mass="46037">MASFRRTLSPAFHDRHHHNGVVSISSPSHKLFSPNNSKYTFPLQSLFTRVAGAFSRRYGRKSQFRKTLFRCLLFFFVGFLLGMFPFSHVAVDEDIKITPPRATINNNIKAQLPPEDVTGFTIDPLSLTVENHNSEAVTNFRFDFVPRKQLIVVTPTYNRAFQAYFLNRLGQVLRLVPPPVLWIVVEMYPASTETAELLRKTGVMYRHLGCTKSYTDVKDREVHQRNTALEHIENHRLNGIVYFADDDNIYSLELFETMRHISGFGTWPVAMLAPSKNKVILEGPVCNGSQVIGWHTNETSKKFRRFHVDMSGYAFNSTTLWDPKTWRRPTSNPIRQLDTVKEGFQETTFIEQLVEDESHMEGSPPGCSKVMNWHLHLDSHNVVYPKGWLLPKNLDAVIPAK</sequence>
<dbReference type="Gene3D" id="3.90.550.10">
    <property type="entry name" value="Spore Coat Polysaccharide Biosynthesis Protein SpsA, Chain A"/>
    <property type="match status" value="1"/>
</dbReference>
<keyword evidence="6 15" id="KW-0735">Signal-anchor</keyword>
<keyword evidence="11 15" id="KW-0961">Cell wall biogenesis/degradation</keyword>
<dbReference type="GO" id="GO:0042285">
    <property type="term" value="F:xylosyltransferase activity"/>
    <property type="evidence" value="ECO:0007669"/>
    <property type="project" value="TreeGrafter"/>
</dbReference>
<evidence type="ECO:0000256" key="8">
    <source>
        <dbReference type="ARBA" id="ARBA00023034"/>
    </source>
</evidence>
<reference evidence="16 17" key="1">
    <citation type="journal article" date="2017" name="Plant Biotechnol. J.">
        <title>A comprehensive draft genome sequence for lupin (Lupinus angustifolius), an emerging health food: insights into plant-microbe interactions and legume evolution.</title>
        <authorList>
            <person name="Hane J.K."/>
            <person name="Ming Y."/>
            <person name="Kamphuis L.G."/>
            <person name="Nelson M.N."/>
            <person name="Garg G."/>
            <person name="Atkins C.A."/>
            <person name="Bayer P.E."/>
            <person name="Bravo A."/>
            <person name="Bringans S."/>
            <person name="Cannon S."/>
            <person name="Edwards D."/>
            <person name="Foley R."/>
            <person name="Gao L.L."/>
            <person name="Harrison M.J."/>
            <person name="Huang W."/>
            <person name="Hurgobin B."/>
            <person name="Li S."/>
            <person name="Liu C.W."/>
            <person name="McGrath A."/>
            <person name="Morahan G."/>
            <person name="Murray J."/>
            <person name="Weller J."/>
            <person name="Jian J."/>
            <person name="Singh K.B."/>
        </authorList>
    </citation>
    <scope>NUCLEOTIDE SEQUENCE [LARGE SCALE GENOMIC DNA]</scope>
    <source>
        <strain evidence="17">cv. Tanjil</strain>
        <tissue evidence="16">Whole plant</tissue>
    </source>
</reference>
<keyword evidence="8 15" id="KW-0333">Golgi apparatus</keyword>
<dbReference type="Proteomes" id="UP000188354">
    <property type="component" value="Chromosome LG14"/>
</dbReference>
<accession>A0A4P1QYP1</accession>
<keyword evidence="17" id="KW-1185">Reference proteome</keyword>
<dbReference type="SUPFAM" id="SSF53448">
    <property type="entry name" value="Nucleotide-diphospho-sugar transferases"/>
    <property type="match status" value="1"/>
</dbReference>
<organism evidence="16 17">
    <name type="scientific">Lupinus angustifolius</name>
    <name type="common">Narrow-leaved blue lupine</name>
    <dbReference type="NCBI Taxonomy" id="3871"/>
    <lineage>
        <taxon>Eukaryota</taxon>
        <taxon>Viridiplantae</taxon>
        <taxon>Streptophyta</taxon>
        <taxon>Embryophyta</taxon>
        <taxon>Tracheophyta</taxon>
        <taxon>Spermatophyta</taxon>
        <taxon>Magnoliopsida</taxon>
        <taxon>eudicotyledons</taxon>
        <taxon>Gunneridae</taxon>
        <taxon>Pentapetalae</taxon>
        <taxon>rosids</taxon>
        <taxon>fabids</taxon>
        <taxon>Fabales</taxon>
        <taxon>Fabaceae</taxon>
        <taxon>Papilionoideae</taxon>
        <taxon>50 kb inversion clade</taxon>
        <taxon>genistoids sensu lato</taxon>
        <taxon>core genistoids</taxon>
        <taxon>Genisteae</taxon>
        <taxon>Lupinus</taxon>
    </lineage>
</organism>
<dbReference type="PANTHER" id="PTHR10896">
    <property type="entry name" value="GALACTOSYLGALACTOSYLXYLOSYLPROTEIN 3-BETA-GLUCURONOSYLTRANSFERASE BETA-1,3-GLUCURONYLTRANSFERASE"/>
    <property type="match status" value="1"/>
</dbReference>
<evidence type="ECO:0000313" key="16">
    <source>
        <dbReference type="EMBL" id="OIV97830.1"/>
    </source>
</evidence>
<dbReference type="EC" id="2.4.-.-" evidence="15"/>
<evidence type="ECO:0000256" key="10">
    <source>
        <dbReference type="ARBA" id="ARBA00023180"/>
    </source>
</evidence>
<keyword evidence="7 15" id="KW-1133">Transmembrane helix</keyword>
<protein>
    <recommendedName>
        <fullName evidence="15">Glycosyltransferases</fullName>
        <ecNumber evidence="15">2.4.-.-</ecNumber>
    </recommendedName>
</protein>
<evidence type="ECO:0000256" key="5">
    <source>
        <dbReference type="ARBA" id="ARBA00022692"/>
    </source>
</evidence>
<dbReference type="STRING" id="3871.A0A4P1QYP1"/>
<proteinExistence type="inferred from homology"/>
<keyword evidence="4 15" id="KW-0808">Transferase</keyword>
<dbReference type="GO" id="GO:0015018">
    <property type="term" value="F:galactosylgalactosylxylosylprotein 3-beta-glucuronosyltransferase activity"/>
    <property type="evidence" value="ECO:0007669"/>
    <property type="project" value="InterPro"/>
</dbReference>
<dbReference type="KEGG" id="lang:109326679"/>
<dbReference type="FunFam" id="3.90.550.10:FF:000064">
    <property type="entry name" value="Glycosyltransferases"/>
    <property type="match status" value="1"/>
</dbReference>
<evidence type="ECO:0000256" key="12">
    <source>
        <dbReference type="PIRSR" id="PIRSR605027-1"/>
    </source>
</evidence>
<dbReference type="GO" id="GO:0046872">
    <property type="term" value="F:metal ion binding"/>
    <property type="evidence" value="ECO:0007669"/>
    <property type="project" value="UniProtKB-KW"/>
</dbReference>
<keyword evidence="10" id="KW-0325">Glycoprotein</keyword>
<evidence type="ECO:0000256" key="3">
    <source>
        <dbReference type="ARBA" id="ARBA00022676"/>
    </source>
</evidence>
<keyword evidence="9 15" id="KW-0472">Membrane</keyword>
<dbReference type="OrthoDB" id="675023at2759"/>
<feature type="active site" description="Proton donor/acceptor" evidence="12">
    <location>
        <position position="346"/>
    </location>
</feature>
<comment type="subcellular location">
    <subcellularLocation>
        <location evidence="1 15">Golgi apparatus membrane</location>
        <topology evidence="1 15">Single-pass type II membrane protein</topology>
    </subcellularLocation>
</comment>
<dbReference type="GO" id="GO:0000139">
    <property type="term" value="C:Golgi membrane"/>
    <property type="evidence" value="ECO:0007669"/>
    <property type="project" value="UniProtKB-SubCell"/>
</dbReference>
<dbReference type="PANTHER" id="PTHR10896:SF65">
    <property type="entry name" value="GALACTOSYLGALACTOSYLXYLOSYLPROTEIN 3-BETA-GLUCURONOSYLTRANSFERASE 3"/>
    <property type="match status" value="1"/>
</dbReference>
<evidence type="ECO:0000256" key="15">
    <source>
        <dbReference type="RuleBase" id="RU363127"/>
    </source>
</evidence>
<feature type="site" description="Interaction with galactose moiety of substrate glycoprotein" evidence="14">
    <location>
        <position position="282"/>
    </location>
</feature>
<feature type="binding site" evidence="13">
    <location>
        <position position="247"/>
    </location>
    <ligand>
        <name>Mn(2+)</name>
        <dbReference type="ChEBI" id="CHEBI:29035"/>
    </ligand>
</feature>
<dbReference type="EMBL" id="CM007374">
    <property type="protein sequence ID" value="OIV97830.1"/>
    <property type="molecule type" value="Genomic_DNA"/>
</dbReference>
<comment type="function">
    <text evidence="15">Involved in the synthesis of glucuronoxylan hemicellulose in secondary cell walls.</text>
</comment>
<evidence type="ECO:0000256" key="14">
    <source>
        <dbReference type="PIRSR" id="PIRSR605027-4"/>
    </source>
</evidence>
<dbReference type="CDD" id="cd00218">
    <property type="entry name" value="GlcAT-I"/>
    <property type="match status" value="1"/>
</dbReference>
<dbReference type="InterPro" id="IPR005027">
    <property type="entry name" value="Glyco_trans_43"/>
</dbReference>
<evidence type="ECO:0000256" key="1">
    <source>
        <dbReference type="ARBA" id="ARBA00004323"/>
    </source>
</evidence>
<dbReference type="Pfam" id="PF03360">
    <property type="entry name" value="Glyco_transf_43"/>
    <property type="match status" value="1"/>
</dbReference>
<dbReference type="GO" id="GO:0009834">
    <property type="term" value="P:plant-type secondary cell wall biogenesis"/>
    <property type="evidence" value="ECO:0007669"/>
    <property type="project" value="TreeGrafter"/>
</dbReference>
<name>A0A4P1QYP1_LUPAN</name>
<keyword evidence="3" id="KW-0328">Glycosyltransferase</keyword>
<dbReference type="GO" id="GO:0010417">
    <property type="term" value="P:glucuronoxylan biosynthetic process"/>
    <property type="evidence" value="ECO:0007669"/>
    <property type="project" value="TreeGrafter"/>
</dbReference>
<feature type="transmembrane region" description="Helical" evidence="15">
    <location>
        <begin position="67"/>
        <end position="86"/>
    </location>
</feature>
<evidence type="ECO:0000256" key="4">
    <source>
        <dbReference type="ARBA" id="ARBA00022679"/>
    </source>
</evidence>
<evidence type="ECO:0000256" key="2">
    <source>
        <dbReference type="ARBA" id="ARBA00007706"/>
    </source>
</evidence>
<keyword evidence="13" id="KW-0464">Manganese</keyword>
<dbReference type="GO" id="GO:0071555">
    <property type="term" value="P:cell wall organization"/>
    <property type="evidence" value="ECO:0007669"/>
    <property type="project" value="UniProtKB-KW"/>
</dbReference>
<evidence type="ECO:0000256" key="6">
    <source>
        <dbReference type="ARBA" id="ARBA00022968"/>
    </source>
</evidence>
<evidence type="ECO:0000313" key="17">
    <source>
        <dbReference type="Proteomes" id="UP000188354"/>
    </source>
</evidence>
<evidence type="ECO:0000256" key="11">
    <source>
        <dbReference type="ARBA" id="ARBA00023316"/>
    </source>
</evidence>
<dbReference type="AlphaFoldDB" id="A0A4P1QYP1"/>
<comment type="cofactor">
    <cofactor evidence="13">
        <name>Mn(2+)</name>
        <dbReference type="ChEBI" id="CHEBI:29035"/>
    </cofactor>
</comment>
<evidence type="ECO:0000256" key="9">
    <source>
        <dbReference type="ARBA" id="ARBA00023136"/>
    </source>
</evidence>
<dbReference type="InterPro" id="IPR029044">
    <property type="entry name" value="Nucleotide-diphossugar_trans"/>
</dbReference>